<dbReference type="AlphaFoldDB" id="A0A194X191"/>
<dbReference type="PANTHER" id="PTHR21310">
    <property type="entry name" value="AMINOGLYCOSIDE PHOSPHOTRANSFERASE-RELATED-RELATED"/>
    <property type="match status" value="1"/>
</dbReference>
<dbReference type="InterPro" id="IPR051678">
    <property type="entry name" value="AGP_Transferase"/>
</dbReference>
<protein>
    <recommendedName>
        <fullName evidence="1">Aminoglycoside phosphotransferase domain-containing protein</fullName>
    </recommendedName>
</protein>
<dbReference type="InParanoid" id="A0A194X191"/>
<keyword evidence="3" id="KW-1185">Reference proteome</keyword>
<evidence type="ECO:0000313" key="3">
    <source>
        <dbReference type="Proteomes" id="UP000070700"/>
    </source>
</evidence>
<feature type="domain" description="Aminoglycoside phosphotransferase" evidence="1">
    <location>
        <begin position="8"/>
        <end position="191"/>
    </location>
</feature>
<dbReference type="InterPro" id="IPR011009">
    <property type="entry name" value="Kinase-like_dom_sf"/>
</dbReference>
<dbReference type="Proteomes" id="UP000070700">
    <property type="component" value="Unassembled WGS sequence"/>
</dbReference>
<name>A0A194X191_MOLSC</name>
<dbReference type="SUPFAM" id="SSF56112">
    <property type="entry name" value="Protein kinase-like (PK-like)"/>
    <property type="match status" value="1"/>
</dbReference>
<dbReference type="Gene3D" id="3.90.1200.10">
    <property type="match status" value="1"/>
</dbReference>
<sequence length="290" mass="32690">MGNDYITLKFLRDQGSKLPLPGEVLLISGPDEKVRFTLTKKVPGQWLGSVWHTLSLRSRRNVSRQMTGIVKALRRFTRPTAQKADGTPLEDFLVGRCLFRSPSCTQIGSTTEEWLDALAPTLRGGLSNIHKTNDPVVIEEKLAELRANFPSGGPYYLTHGDLNFSNILVEGDKITAILDWEWSGFMPWWAERLTAGGHNFPADEFLSRIWANVEPELDEETFISTVAVPVGKVKEAWDACKVDHPNFKDRWVLPAFSECQSAAGHINWFDCGNQVEHKINPNQWDDEGQK</sequence>
<gene>
    <name evidence="2" type="ORF">LY89DRAFT_590949</name>
</gene>
<evidence type="ECO:0000259" key="1">
    <source>
        <dbReference type="Pfam" id="PF01636"/>
    </source>
</evidence>
<proteinExistence type="predicted"/>
<reference evidence="2 3" key="1">
    <citation type="submission" date="2015-10" db="EMBL/GenBank/DDBJ databases">
        <title>Full genome of DAOMC 229536 Phialocephala scopiformis, a fungal endophyte of spruce producing the potent anti-insectan compound rugulosin.</title>
        <authorList>
            <consortium name="DOE Joint Genome Institute"/>
            <person name="Walker A.K."/>
            <person name="Frasz S.L."/>
            <person name="Seifert K.A."/>
            <person name="Miller J.D."/>
            <person name="Mondo S.J."/>
            <person name="Labutti K."/>
            <person name="Lipzen A."/>
            <person name="Dockter R."/>
            <person name="Kennedy M."/>
            <person name="Grigoriev I.V."/>
            <person name="Spatafora J.W."/>
        </authorList>
    </citation>
    <scope>NUCLEOTIDE SEQUENCE [LARGE SCALE GENOMIC DNA]</scope>
    <source>
        <strain evidence="2 3">CBS 120377</strain>
    </source>
</reference>
<dbReference type="Pfam" id="PF01636">
    <property type="entry name" value="APH"/>
    <property type="match status" value="1"/>
</dbReference>
<evidence type="ECO:0000313" key="2">
    <source>
        <dbReference type="EMBL" id="KUJ13960.1"/>
    </source>
</evidence>
<accession>A0A194X191</accession>
<dbReference type="OrthoDB" id="8300194at2759"/>
<dbReference type="InterPro" id="IPR002575">
    <property type="entry name" value="Aminoglycoside_PTrfase"/>
</dbReference>
<dbReference type="RefSeq" id="XP_018068315.1">
    <property type="nucleotide sequence ID" value="XM_018209627.1"/>
</dbReference>
<dbReference type="GeneID" id="28819353"/>
<organism evidence="2 3">
    <name type="scientific">Mollisia scopiformis</name>
    <name type="common">Conifer needle endophyte fungus</name>
    <name type="synonym">Phialocephala scopiformis</name>
    <dbReference type="NCBI Taxonomy" id="149040"/>
    <lineage>
        <taxon>Eukaryota</taxon>
        <taxon>Fungi</taxon>
        <taxon>Dikarya</taxon>
        <taxon>Ascomycota</taxon>
        <taxon>Pezizomycotina</taxon>
        <taxon>Leotiomycetes</taxon>
        <taxon>Helotiales</taxon>
        <taxon>Mollisiaceae</taxon>
        <taxon>Mollisia</taxon>
    </lineage>
</organism>
<dbReference type="EMBL" id="KQ947421">
    <property type="protein sequence ID" value="KUJ13960.1"/>
    <property type="molecule type" value="Genomic_DNA"/>
</dbReference>
<dbReference type="KEGG" id="psco:LY89DRAFT_590949"/>
<dbReference type="PANTHER" id="PTHR21310:SF55">
    <property type="entry name" value="AMINOGLYCOSIDE PHOSPHOTRANSFERASE DOMAIN-CONTAINING PROTEIN"/>
    <property type="match status" value="1"/>
</dbReference>